<comment type="caution">
    <text evidence="1">The sequence shown here is derived from an EMBL/GenBank/DDBJ whole genome shotgun (WGS) entry which is preliminary data.</text>
</comment>
<accession>A0A0F8X0N6</accession>
<reference evidence="1" key="1">
    <citation type="journal article" date="2015" name="Nature">
        <title>Complex archaea that bridge the gap between prokaryotes and eukaryotes.</title>
        <authorList>
            <person name="Spang A."/>
            <person name="Saw J.H."/>
            <person name="Jorgensen S.L."/>
            <person name="Zaremba-Niedzwiedzka K."/>
            <person name="Martijn J."/>
            <person name="Lind A.E."/>
            <person name="van Eijk R."/>
            <person name="Schleper C."/>
            <person name="Guy L."/>
            <person name="Ettema T.J."/>
        </authorList>
    </citation>
    <scope>NUCLEOTIDE SEQUENCE</scope>
</reference>
<dbReference type="AlphaFoldDB" id="A0A0F8X0N6"/>
<organism evidence="1">
    <name type="scientific">marine sediment metagenome</name>
    <dbReference type="NCBI Taxonomy" id="412755"/>
    <lineage>
        <taxon>unclassified sequences</taxon>
        <taxon>metagenomes</taxon>
        <taxon>ecological metagenomes</taxon>
    </lineage>
</organism>
<feature type="non-terminal residue" evidence="1">
    <location>
        <position position="1"/>
    </location>
</feature>
<gene>
    <name evidence="1" type="ORF">LCGC14_3001870</name>
</gene>
<sequence>FTNENKAEKVFKKMLVQAHDLKNIFLSKNERI</sequence>
<dbReference type="EMBL" id="LAZR01061880">
    <property type="protein sequence ID" value="KKK62682.1"/>
    <property type="molecule type" value="Genomic_DNA"/>
</dbReference>
<name>A0A0F8X0N6_9ZZZZ</name>
<protein>
    <submittedName>
        <fullName evidence="1">Uncharacterized protein</fullName>
    </submittedName>
</protein>
<evidence type="ECO:0000313" key="1">
    <source>
        <dbReference type="EMBL" id="KKK62682.1"/>
    </source>
</evidence>
<proteinExistence type="predicted"/>